<keyword evidence="1" id="KW-1133">Transmembrane helix</keyword>
<protein>
    <recommendedName>
        <fullName evidence="4">DUF4181 domain-containing protein</fullName>
    </recommendedName>
</protein>
<feature type="transmembrane region" description="Helical" evidence="1">
    <location>
        <begin position="100"/>
        <end position="118"/>
    </location>
</feature>
<dbReference type="RefSeq" id="WP_060532921.1">
    <property type="nucleotide sequence ID" value="NZ_CP013023.1"/>
</dbReference>
<gene>
    <name evidence="2" type="ORF">AR543_06730</name>
</gene>
<dbReference type="InterPro" id="IPR025441">
    <property type="entry name" value="DUF4181"/>
</dbReference>
<dbReference type="Proteomes" id="UP000078148">
    <property type="component" value="Chromosome"/>
</dbReference>
<name>A0A172ZDI4_9BACL</name>
<feature type="transmembrane region" description="Helical" evidence="1">
    <location>
        <begin position="42"/>
        <end position="64"/>
    </location>
</feature>
<evidence type="ECO:0000313" key="3">
    <source>
        <dbReference type="Proteomes" id="UP000078148"/>
    </source>
</evidence>
<evidence type="ECO:0000313" key="2">
    <source>
        <dbReference type="EMBL" id="ANF95724.1"/>
    </source>
</evidence>
<dbReference type="EMBL" id="CP013023">
    <property type="protein sequence ID" value="ANF95724.1"/>
    <property type="molecule type" value="Genomic_DNA"/>
</dbReference>
<dbReference type="OrthoDB" id="9994822at2"/>
<dbReference type="Pfam" id="PF13789">
    <property type="entry name" value="DUF4181"/>
    <property type="match status" value="1"/>
</dbReference>
<reference evidence="2 3" key="2">
    <citation type="journal article" date="2016" name="Int. J. Syst. Evol. Microbiol.">
        <title>Paenibacillus bovis sp. nov., isolated from raw yak (Bos grunniens) milk.</title>
        <authorList>
            <person name="Gao C."/>
            <person name="Han J."/>
            <person name="Liu Z."/>
            <person name="Xu X."/>
            <person name="Hang F."/>
            <person name="Wu Z."/>
        </authorList>
    </citation>
    <scope>NUCLEOTIDE SEQUENCE [LARGE SCALE GENOMIC DNA]</scope>
    <source>
        <strain evidence="2 3">BD3526</strain>
    </source>
</reference>
<keyword evidence="3" id="KW-1185">Reference proteome</keyword>
<accession>A0A172ZDI4</accession>
<organism evidence="2 3">
    <name type="scientific">Paenibacillus bovis</name>
    <dbReference type="NCBI Taxonomy" id="1616788"/>
    <lineage>
        <taxon>Bacteria</taxon>
        <taxon>Bacillati</taxon>
        <taxon>Bacillota</taxon>
        <taxon>Bacilli</taxon>
        <taxon>Bacillales</taxon>
        <taxon>Paenibacillaceae</taxon>
        <taxon>Paenibacillus</taxon>
    </lineage>
</organism>
<keyword evidence="1" id="KW-0472">Membrane</keyword>
<dbReference type="KEGG" id="pbv:AR543_06730"/>
<feature type="transmembrane region" description="Helical" evidence="1">
    <location>
        <begin position="70"/>
        <end position="88"/>
    </location>
</feature>
<proteinExistence type="predicted"/>
<dbReference type="AlphaFoldDB" id="A0A172ZDI4"/>
<evidence type="ECO:0008006" key="4">
    <source>
        <dbReference type="Google" id="ProtNLM"/>
    </source>
</evidence>
<sequence length="121" mass="13935">MLILINMVVIILIPYLVKFISRKYLHIEKQDIMQSPGRRAMIFGNVIFIAVIIIILFIPGMPPIYENFELYVGMAIGLIILTSAYQIILENKYFPGSKQYIITLGTVIIGLLYLWGLMTFY</sequence>
<reference evidence="3" key="1">
    <citation type="submission" date="2015-10" db="EMBL/GenBank/DDBJ databases">
        <title>Genome of Paenibacillus bovis sp. nov.</title>
        <authorList>
            <person name="Wu Z."/>
            <person name="Gao C."/>
            <person name="Liu Z."/>
            <person name="Zheng H."/>
        </authorList>
    </citation>
    <scope>NUCLEOTIDE SEQUENCE [LARGE SCALE GENOMIC DNA]</scope>
    <source>
        <strain evidence="3">BD3526</strain>
    </source>
</reference>
<feature type="transmembrane region" description="Helical" evidence="1">
    <location>
        <begin position="6"/>
        <end position="21"/>
    </location>
</feature>
<keyword evidence="1" id="KW-0812">Transmembrane</keyword>
<evidence type="ECO:0000256" key="1">
    <source>
        <dbReference type="SAM" id="Phobius"/>
    </source>
</evidence>